<reference evidence="2 3" key="1">
    <citation type="journal article" date="2019" name="Int. J. Syst. Evol. Microbiol.">
        <title>The Global Catalogue of Microorganisms (GCM) 10K type strain sequencing project: providing services to taxonomists for standard genome sequencing and annotation.</title>
        <authorList>
            <consortium name="The Broad Institute Genomics Platform"/>
            <consortium name="The Broad Institute Genome Sequencing Center for Infectious Disease"/>
            <person name="Wu L."/>
            <person name="Ma J."/>
        </authorList>
    </citation>
    <scope>NUCLEOTIDE SEQUENCE [LARGE SCALE GENOMIC DNA]</scope>
    <source>
        <strain evidence="2 3">JCM 15089</strain>
    </source>
</reference>
<sequence length="259" mass="28400">MKRELCKAFCEQLNVRAVKAGLAISTGFTLSDLEPLGFYVTGPDNMGRFRIEDDGTTMPMIEAAGIDLESKTRKEALDQLLGEYGASYDADSGELKSLSMPEDEIPAAALKFVSLLLRLQDLILLTPERASSSFREDAIKAIRTVLGDRAVILEDTAISPEVEFPADLIIQAAGREKVAVFLAMSEQRVLEAVVAQMAVTYETETPCSVVALLDRDSTVSRKLRQKASNRLTAMPIFEGDEKAAVQRIEREVLGRQRAA</sequence>
<dbReference type="EMBL" id="BAAADD010000001">
    <property type="protein sequence ID" value="GAA0560193.1"/>
    <property type="molecule type" value="Genomic_DNA"/>
</dbReference>
<dbReference type="InterPro" id="IPR014960">
    <property type="entry name" value="DUF1828"/>
</dbReference>
<keyword evidence="3" id="KW-1185">Reference proteome</keyword>
<feature type="domain" description="DUF1828" evidence="1">
    <location>
        <begin position="26"/>
        <end position="118"/>
    </location>
</feature>
<name>A0ABN1E6I9_9PROT</name>
<dbReference type="Proteomes" id="UP001499951">
    <property type="component" value="Unassembled WGS sequence"/>
</dbReference>
<organism evidence="2 3">
    <name type="scientific">Rhizomicrobium electricum</name>
    <dbReference type="NCBI Taxonomy" id="480070"/>
    <lineage>
        <taxon>Bacteria</taxon>
        <taxon>Pseudomonadati</taxon>
        <taxon>Pseudomonadota</taxon>
        <taxon>Alphaproteobacteria</taxon>
        <taxon>Micropepsales</taxon>
        <taxon>Micropepsaceae</taxon>
        <taxon>Rhizomicrobium</taxon>
    </lineage>
</organism>
<evidence type="ECO:0000259" key="1">
    <source>
        <dbReference type="Pfam" id="PF08861"/>
    </source>
</evidence>
<gene>
    <name evidence="2" type="ORF">GCM10008942_05850</name>
</gene>
<accession>A0ABN1E6I9</accession>
<evidence type="ECO:0000313" key="2">
    <source>
        <dbReference type="EMBL" id="GAA0560193.1"/>
    </source>
</evidence>
<dbReference type="Pfam" id="PF08861">
    <property type="entry name" value="DUF1828"/>
    <property type="match status" value="1"/>
</dbReference>
<comment type="caution">
    <text evidence="2">The sequence shown here is derived from an EMBL/GenBank/DDBJ whole genome shotgun (WGS) entry which is preliminary data.</text>
</comment>
<dbReference type="RefSeq" id="WP_166931578.1">
    <property type="nucleotide sequence ID" value="NZ_BAAADD010000001.1"/>
</dbReference>
<evidence type="ECO:0000313" key="3">
    <source>
        <dbReference type="Proteomes" id="UP001499951"/>
    </source>
</evidence>
<protein>
    <recommendedName>
        <fullName evidence="1">DUF1828 domain-containing protein</fullName>
    </recommendedName>
</protein>
<proteinExistence type="predicted"/>